<evidence type="ECO:0000313" key="4">
    <source>
        <dbReference type="EMBL" id="AWT27441.1"/>
    </source>
</evidence>
<dbReference type="InterPro" id="IPR045851">
    <property type="entry name" value="AMP-bd_C_sf"/>
</dbReference>
<proteinExistence type="predicted"/>
<dbReference type="AlphaFoldDB" id="A0A2Z3YUS8"/>
<name>A0A2Z3YUS8_9CORY</name>
<dbReference type="InterPro" id="IPR020845">
    <property type="entry name" value="AMP-binding_CS"/>
</dbReference>
<keyword evidence="1 4" id="KW-0436">Ligase</keyword>
<dbReference type="InterPro" id="IPR050237">
    <property type="entry name" value="ATP-dep_AMP-bd_enzyme"/>
</dbReference>
<accession>A0A2Z3YUS8</accession>
<dbReference type="InterPro" id="IPR025110">
    <property type="entry name" value="AMP-bd_C"/>
</dbReference>
<keyword evidence="5" id="KW-1185">Reference proteome</keyword>
<evidence type="ECO:0000259" key="3">
    <source>
        <dbReference type="Pfam" id="PF13193"/>
    </source>
</evidence>
<feature type="domain" description="AMP-binding enzyme C-terminal" evidence="3">
    <location>
        <begin position="468"/>
        <end position="554"/>
    </location>
</feature>
<dbReference type="GO" id="GO:0016878">
    <property type="term" value="F:acid-thiol ligase activity"/>
    <property type="evidence" value="ECO:0007669"/>
    <property type="project" value="UniProtKB-ARBA"/>
</dbReference>
<dbReference type="Pfam" id="PF00501">
    <property type="entry name" value="AMP-binding"/>
    <property type="match status" value="1"/>
</dbReference>
<evidence type="ECO:0000259" key="2">
    <source>
        <dbReference type="Pfam" id="PF00501"/>
    </source>
</evidence>
<dbReference type="PANTHER" id="PTHR43767">
    <property type="entry name" value="LONG-CHAIN-FATTY-ACID--COA LIGASE"/>
    <property type="match status" value="1"/>
</dbReference>
<gene>
    <name evidence="4" type="primary">dhbE_2</name>
    <name evidence="4" type="ORF">Csp1_26980</name>
</gene>
<evidence type="ECO:0000256" key="1">
    <source>
        <dbReference type="ARBA" id="ARBA00022598"/>
    </source>
</evidence>
<organism evidence="4 5">
    <name type="scientific">Corynebacterium provencense</name>
    <dbReference type="NCBI Taxonomy" id="1737425"/>
    <lineage>
        <taxon>Bacteria</taxon>
        <taxon>Bacillati</taxon>
        <taxon>Actinomycetota</taxon>
        <taxon>Actinomycetes</taxon>
        <taxon>Mycobacteriales</taxon>
        <taxon>Corynebacteriaceae</taxon>
        <taxon>Corynebacterium</taxon>
    </lineage>
</organism>
<dbReference type="KEGG" id="cpre:Csp1_26980"/>
<sequence>MISGIFDDDWVRVPDDVADGYRRAGLWDTEPLGTLTRTQAASAPESLAVVDGRHRWSYSRLSAEADSLASGLLREGLGPQDTVLVQLPNCAEFIAVLLALWRIGAVPVMGLPAHRLSELQSFADQARISAYVSSGRIDDFDQVDAADDLRRQRPDLLHIVVPGAGTSTRGDLPDDAPGQVTYEDLRAATATGSTPELPDVDPYGPALLQLSGGSTGTPKLIPRTHADYLYSVRASVPVCGITADSVYLCALPCAHNFAMSSAGILGQLVAGGTVVMAPDPSPGTAFPLIRDEKATVAGVVPPVALLWLAARAHSRSADDPLTSLRVLQVGGARFSAEAARRVPTVLGCRLQQVFGMAEGLVNYTRLDDPDDIVFTTQGRPVSPADEVRIVDDNDDDVPDGEPGHLLARGPYTIRGYFRAPEHNARSFTDDGFYRTGDIVVRSANGDITVVGRAKDQINRGGEKIASEEVENHLLAHPGILEAAVVGEPDRLLGERVVAHLILQDNDRAADFAEEKPSALTRRTREFLAARGLATYKLPDRVVVTTELPRTAVGKMSTASLRGSGPDAR</sequence>
<protein>
    <submittedName>
        <fullName evidence="4">2,3-dihydroxybenzoate-AMP ligase</fullName>
        <ecNumber evidence="4">6.3.2.-</ecNumber>
    </submittedName>
</protein>
<dbReference type="Gene3D" id="2.30.38.10">
    <property type="entry name" value="Luciferase, Domain 3"/>
    <property type="match status" value="1"/>
</dbReference>
<dbReference type="EC" id="6.3.2.-" evidence="4"/>
<dbReference type="Gene3D" id="3.30.300.30">
    <property type="match status" value="1"/>
</dbReference>
<feature type="domain" description="AMP-dependent synthetase/ligase" evidence="2">
    <location>
        <begin position="37"/>
        <end position="417"/>
    </location>
</feature>
<dbReference type="PROSITE" id="PS00455">
    <property type="entry name" value="AMP_BINDING"/>
    <property type="match status" value="1"/>
</dbReference>
<reference evidence="5" key="1">
    <citation type="submission" date="2017-11" db="EMBL/GenBank/DDBJ databases">
        <title>Otitis media/interna in a cat caused by the recently described species Corynebacterium provencense.</title>
        <authorList>
            <person name="Kittl S."/>
            <person name="Brodard I."/>
            <person name="Rychener L."/>
            <person name="Jores J."/>
            <person name="Roosje P."/>
            <person name="Gobeli Brawand S."/>
        </authorList>
    </citation>
    <scope>NUCLEOTIDE SEQUENCE [LARGE SCALE GENOMIC DNA]</scope>
    <source>
        <strain evidence="5">17KM38</strain>
    </source>
</reference>
<dbReference type="Gene3D" id="3.40.50.980">
    <property type="match status" value="2"/>
</dbReference>
<dbReference type="OrthoDB" id="9803968at2"/>
<dbReference type="EMBL" id="CP024988">
    <property type="protein sequence ID" value="AWT27441.1"/>
    <property type="molecule type" value="Genomic_DNA"/>
</dbReference>
<dbReference type="PANTHER" id="PTHR43767:SF1">
    <property type="entry name" value="NONRIBOSOMAL PEPTIDE SYNTHASE PES1 (EUROFUNG)-RELATED"/>
    <property type="match status" value="1"/>
</dbReference>
<dbReference type="SUPFAM" id="SSF56801">
    <property type="entry name" value="Acetyl-CoA synthetase-like"/>
    <property type="match status" value="1"/>
</dbReference>
<dbReference type="InterPro" id="IPR000873">
    <property type="entry name" value="AMP-dep_synth/lig_dom"/>
</dbReference>
<dbReference type="Proteomes" id="UP000247696">
    <property type="component" value="Chromosome"/>
</dbReference>
<dbReference type="FunFam" id="2.30.38.10:FF:000003">
    <property type="entry name" value="Vibriobactin-specific 2,3-dihydroxybenzoate-AMP ligase"/>
    <property type="match status" value="1"/>
</dbReference>
<evidence type="ECO:0000313" key="5">
    <source>
        <dbReference type="Proteomes" id="UP000247696"/>
    </source>
</evidence>
<dbReference type="Pfam" id="PF13193">
    <property type="entry name" value="AMP-binding_C"/>
    <property type="match status" value="1"/>
</dbReference>
<dbReference type="RefSeq" id="WP_110482657.1">
    <property type="nucleotide sequence ID" value="NZ_CP024988.1"/>
</dbReference>